<keyword evidence="18" id="KW-1185">Reference proteome</keyword>
<dbReference type="GO" id="GO:0032588">
    <property type="term" value="C:trans-Golgi network membrane"/>
    <property type="evidence" value="ECO:0007669"/>
    <property type="project" value="TreeGrafter"/>
</dbReference>
<organism evidence="17 18">
    <name type="scientific">Geodia barretti</name>
    <name type="common">Barrett's horny sponge</name>
    <dbReference type="NCBI Taxonomy" id="519541"/>
    <lineage>
        <taxon>Eukaryota</taxon>
        <taxon>Metazoa</taxon>
        <taxon>Porifera</taxon>
        <taxon>Demospongiae</taxon>
        <taxon>Heteroscleromorpha</taxon>
        <taxon>Tetractinellida</taxon>
        <taxon>Astrophorina</taxon>
        <taxon>Geodiidae</taxon>
        <taxon>Geodia</taxon>
    </lineage>
</organism>
<evidence type="ECO:0000256" key="14">
    <source>
        <dbReference type="SAM" id="MobiDB-lite"/>
    </source>
</evidence>
<evidence type="ECO:0000256" key="1">
    <source>
        <dbReference type="ARBA" id="ARBA00004556"/>
    </source>
</evidence>
<gene>
    <name evidence="17" type="ORF">GBAR_LOCUS22575</name>
</gene>
<evidence type="ECO:0000259" key="15">
    <source>
        <dbReference type="PROSITE" id="PS50106"/>
    </source>
</evidence>
<keyword evidence="4" id="KW-0771">Synaptosome</keyword>
<dbReference type="Gene3D" id="1.20.1270.60">
    <property type="entry name" value="Arfaptin homology (AH) domain/BAR domain"/>
    <property type="match status" value="1"/>
</dbReference>
<comment type="subcellular location">
    <subcellularLocation>
        <location evidence="1">Cytoplasm</location>
        <location evidence="1">Perinuclear region</location>
    </subcellularLocation>
    <subcellularLocation>
        <location evidence="2">Membrane</location>
        <topology evidence="2">Lipid-anchor</topology>
    </subcellularLocation>
    <subcellularLocation>
        <location evidence="12">Synapse</location>
        <location evidence="12">Synaptosome</location>
    </subcellularLocation>
</comment>
<dbReference type="PROSITE" id="PS50870">
    <property type="entry name" value="AH"/>
    <property type="match status" value="1"/>
</dbReference>
<dbReference type="GO" id="GO:0043113">
    <property type="term" value="P:receptor clustering"/>
    <property type="evidence" value="ECO:0007669"/>
    <property type="project" value="TreeGrafter"/>
</dbReference>
<reference evidence="17" key="1">
    <citation type="submission" date="2023-03" db="EMBL/GenBank/DDBJ databases">
        <authorList>
            <person name="Steffen K."/>
            <person name="Cardenas P."/>
        </authorList>
    </citation>
    <scope>NUCLEOTIDE SEQUENCE</scope>
</reference>
<dbReference type="GO" id="GO:0003779">
    <property type="term" value="F:actin binding"/>
    <property type="evidence" value="ECO:0007669"/>
    <property type="project" value="UniProtKB-KW"/>
</dbReference>
<feature type="domain" description="AH" evidence="16">
    <location>
        <begin position="124"/>
        <end position="337"/>
    </location>
</feature>
<dbReference type="Pfam" id="PF06456">
    <property type="entry name" value="Arfaptin"/>
    <property type="match status" value="1"/>
</dbReference>
<dbReference type="GO" id="GO:0005886">
    <property type="term" value="C:plasma membrane"/>
    <property type="evidence" value="ECO:0007669"/>
    <property type="project" value="GOC"/>
</dbReference>
<evidence type="ECO:0000256" key="2">
    <source>
        <dbReference type="ARBA" id="ARBA00004635"/>
    </source>
</evidence>
<dbReference type="EMBL" id="CASHTH010003115">
    <property type="protein sequence ID" value="CAI8040532.1"/>
    <property type="molecule type" value="Genomic_DNA"/>
</dbReference>
<evidence type="ECO:0000313" key="18">
    <source>
        <dbReference type="Proteomes" id="UP001174909"/>
    </source>
</evidence>
<evidence type="ECO:0000256" key="9">
    <source>
        <dbReference type="ARBA" id="ARBA00031097"/>
    </source>
</evidence>
<evidence type="ECO:0000256" key="12">
    <source>
        <dbReference type="ARBA" id="ARBA00034102"/>
    </source>
</evidence>
<sequence length="367" mass="40413">MSRSVTLVKGKNNMIGISIGGGAPFCPVLYVVQVFHRTPAYEDGSLCPGDELVAVNGASLRGLSRKQTADMIQSSKGSITIAYNRVEPPKDKGSDIALKKVKHRLVEKMKDSTADTLGLSRAVLVNDKLVKKVQYLENNARVYRGIAEKARGMLSSLKAVVEGHKELGAAFSNIGVYEPQQSASVAFVDFGNAHKLIGEEGEKLASKIGPMLKDLYTYLQKAVPDTKLTLKKYSDSKFEFLAYCLKVKEMDDEEYEAATFVQPLGRVLAGNYEYRMFLRCRHAAKLRFVKLRSDVLVKLQLLDNKRVQDVAFQLERLVGGMYVYNRQCYNVLKQAAVFPIEVQLSIHPPTPPAIEGEGEGGGGDEGG</sequence>
<dbReference type="GO" id="GO:0048471">
    <property type="term" value="C:perinuclear region of cytoplasm"/>
    <property type="evidence" value="ECO:0007669"/>
    <property type="project" value="UniProtKB-SubCell"/>
</dbReference>
<dbReference type="SUPFAM" id="SSF50156">
    <property type="entry name" value="PDZ domain-like"/>
    <property type="match status" value="1"/>
</dbReference>
<dbReference type="SMART" id="SM00228">
    <property type="entry name" value="PDZ"/>
    <property type="match status" value="1"/>
</dbReference>
<keyword evidence="6" id="KW-0564">Palmitate</keyword>
<evidence type="ECO:0000256" key="13">
    <source>
        <dbReference type="ARBA" id="ARBA00093501"/>
    </source>
</evidence>
<keyword evidence="7" id="KW-0009">Actin-binding</keyword>
<comment type="function">
    <text evidence="11">Probable adapter protein that bind to and organize the subcellular localization of a variety of membrane proteins containing some PDZ recognition sequence. Involved in the clustering of various receptors, possibly by acting at the receptor internalization level. Plays a role in synaptic plasticity by regulating the trafficking and internalization of AMPA receptors. May be regulated upon PRKCA activation. May regulate ASIC1/ASIC3 channel. Regulates actin polymerization by inhibiting the actin-nucleating activity of the Arp2/3 complex; the function is competitive with nucleation promoting factors and is linked to neuronal morphology regulation and AMPA receptor (AMPAR) endocytosis. Via interaction with the Arp2/3 complex involved in regulation of synaptic plasicity of excitatory synapses and required for spine shrinkage during long-term depression (LTD). Involved in regulation of astrocyte morphology, antagonistic to Arp2/3 complex activator WASL/N-WASP function.</text>
</comment>
<dbReference type="PANTHER" id="PTHR12141">
    <property type="entry name" value="ARFAPTIN-RELATED"/>
    <property type="match status" value="1"/>
</dbReference>
<dbReference type="Gene3D" id="2.30.42.10">
    <property type="match status" value="1"/>
</dbReference>
<evidence type="ECO:0000256" key="5">
    <source>
        <dbReference type="ARBA" id="ARBA00022837"/>
    </source>
</evidence>
<dbReference type="AlphaFoldDB" id="A0AA35T3K3"/>
<dbReference type="GO" id="GO:0005080">
    <property type="term" value="F:protein kinase C binding"/>
    <property type="evidence" value="ECO:0007669"/>
    <property type="project" value="TreeGrafter"/>
</dbReference>
<comment type="subunit">
    <text evidence="13">Monomer and homodimer. Interacts with CXADR. Interacts presynaptically with the glutamate receptors GRIA2, GRIA3, GRIK3, isoform 3 of GRIA4, isoform A of GRM4, GRM7 and GRM8; with NAPA and NAPB; and with BTG2. The interaction with NAPA and NAPB disrupts the interaction with GRIA2, conducting to the internalization of GRIA2. Interacts with PRKCA; with the amine transporters SLC6A2 and SLC6A3; with the channels ASIC1 and ASIC2; with the GTP-binding proteins ARF1 and ARF3; with the ephrin receptor tyrosine kinases EPHA7, EPHB1 and EPHB2; with ERBB2 and through its PDZ domain with the C-terminal tail of PRLHR. Interacts with UNC5A. Interacts (via AH domain) with NCS1/FREQ; in a calcium-dependent manner. Interacts with F-actin and associates with the ARP2/3 complex. Interacts (via PDZ domain) with ARF1 (activated); the interaction blocks Arp2/3 complex inhibition. Interacts with SORCS3.</text>
</comment>
<dbReference type="InterPro" id="IPR010504">
    <property type="entry name" value="AH_dom"/>
</dbReference>
<dbReference type="InterPro" id="IPR030798">
    <property type="entry name" value="Arfaptin_fam"/>
</dbReference>
<proteinExistence type="predicted"/>
<dbReference type="FunFam" id="2.30.42.10:FF:000073">
    <property type="entry name" value="Interacting with PRKCA"/>
    <property type="match status" value="1"/>
</dbReference>
<keyword evidence="8" id="KW-0449">Lipoprotein</keyword>
<evidence type="ECO:0000256" key="6">
    <source>
        <dbReference type="ARBA" id="ARBA00023139"/>
    </source>
</evidence>
<dbReference type="GO" id="GO:0005543">
    <property type="term" value="F:phospholipid binding"/>
    <property type="evidence" value="ECO:0007669"/>
    <property type="project" value="TreeGrafter"/>
</dbReference>
<feature type="region of interest" description="Disordered" evidence="14">
    <location>
        <begin position="348"/>
        <end position="367"/>
    </location>
</feature>
<dbReference type="SUPFAM" id="SSF103657">
    <property type="entry name" value="BAR/IMD domain-like"/>
    <property type="match status" value="1"/>
</dbReference>
<evidence type="ECO:0000256" key="7">
    <source>
        <dbReference type="ARBA" id="ARBA00023203"/>
    </source>
</evidence>
<keyword evidence="4" id="KW-0770">Synapse</keyword>
<dbReference type="GO" id="GO:0002092">
    <property type="term" value="P:positive regulation of receptor internalization"/>
    <property type="evidence" value="ECO:0007669"/>
    <property type="project" value="TreeGrafter"/>
</dbReference>
<dbReference type="GO" id="GO:0019904">
    <property type="term" value="F:protein domain specific binding"/>
    <property type="evidence" value="ECO:0007669"/>
    <property type="project" value="InterPro"/>
</dbReference>
<evidence type="ECO:0000256" key="10">
    <source>
        <dbReference type="ARBA" id="ARBA00032804"/>
    </source>
</evidence>
<dbReference type="GO" id="GO:0034315">
    <property type="term" value="P:regulation of Arp2/3 complex-mediated actin nucleation"/>
    <property type="evidence" value="ECO:0007669"/>
    <property type="project" value="TreeGrafter"/>
</dbReference>
<dbReference type="InterPro" id="IPR001478">
    <property type="entry name" value="PDZ"/>
</dbReference>
<dbReference type="PANTHER" id="PTHR12141:SF1">
    <property type="entry name" value="PRKCA-BINDING PROTEIN"/>
    <property type="match status" value="1"/>
</dbReference>
<evidence type="ECO:0000313" key="17">
    <source>
        <dbReference type="EMBL" id="CAI8040532.1"/>
    </source>
</evidence>
<dbReference type="GO" id="GO:0045202">
    <property type="term" value="C:synapse"/>
    <property type="evidence" value="ECO:0007669"/>
    <property type="project" value="UniProtKB-SubCell"/>
</dbReference>
<accession>A0AA35T3K3</accession>
<dbReference type="InterPro" id="IPR036034">
    <property type="entry name" value="PDZ_sf"/>
</dbReference>
<dbReference type="GO" id="GO:0006886">
    <property type="term" value="P:intracellular protein transport"/>
    <property type="evidence" value="ECO:0007669"/>
    <property type="project" value="TreeGrafter"/>
</dbReference>
<dbReference type="Pfam" id="PF00595">
    <property type="entry name" value="PDZ"/>
    <property type="match status" value="1"/>
</dbReference>
<evidence type="ECO:0000256" key="11">
    <source>
        <dbReference type="ARBA" id="ARBA00033721"/>
    </source>
</evidence>
<evidence type="ECO:0000259" key="16">
    <source>
        <dbReference type="PROSITE" id="PS50870"/>
    </source>
</evidence>
<evidence type="ECO:0000256" key="3">
    <source>
        <dbReference type="ARBA" id="ARBA00017975"/>
    </source>
</evidence>
<dbReference type="Proteomes" id="UP001174909">
    <property type="component" value="Unassembled WGS sequence"/>
</dbReference>
<keyword evidence="5" id="KW-0106">Calcium</keyword>
<dbReference type="SMART" id="SM01015">
    <property type="entry name" value="Arfaptin"/>
    <property type="match status" value="1"/>
</dbReference>
<evidence type="ECO:0000256" key="4">
    <source>
        <dbReference type="ARBA" id="ARBA00022599"/>
    </source>
</evidence>
<dbReference type="PROSITE" id="PS50106">
    <property type="entry name" value="PDZ"/>
    <property type="match status" value="1"/>
</dbReference>
<feature type="domain" description="PDZ" evidence="15">
    <location>
        <begin position="4"/>
        <end position="87"/>
    </location>
</feature>
<dbReference type="InterPro" id="IPR027267">
    <property type="entry name" value="AH/BAR_dom_sf"/>
</dbReference>
<comment type="caution">
    <text evidence="17">The sequence shown here is derived from an EMBL/GenBank/DDBJ whole genome shotgun (WGS) entry which is preliminary data.</text>
</comment>
<evidence type="ECO:0000256" key="8">
    <source>
        <dbReference type="ARBA" id="ARBA00023288"/>
    </source>
</evidence>
<protein>
    <recommendedName>
        <fullName evidence="3">PRKCA-binding protein</fullName>
    </recommendedName>
    <alternativeName>
        <fullName evidence="10">Protein interacting with C kinase 1</fullName>
    </alternativeName>
    <alternativeName>
        <fullName evidence="9">Protein kinase C-alpha-binding protein</fullName>
    </alternativeName>
</protein>
<name>A0AA35T3K3_GEOBA</name>